<gene>
    <name evidence="2" type="ORF">GCM10017790_80640</name>
</gene>
<proteinExistence type="predicted"/>
<dbReference type="EMBL" id="BNAY01000015">
    <property type="protein sequence ID" value="GHH36975.1"/>
    <property type="molecule type" value="Genomic_DNA"/>
</dbReference>
<protein>
    <submittedName>
        <fullName evidence="2">Uncharacterized protein</fullName>
    </submittedName>
</protein>
<dbReference type="Proteomes" id="UP000635387">
    <property type="component" value="Unassembled WGS sequence"/>
</dbReference>
<keyword evidence="1" id="KW-0812">Transmembrane</keyword>
<reference evidence="3" key="1">
    <citation type="journal article" date="2019" name="Int. J. Syst. Evol. Microbiol.">
        <title>The Global Catalogue of Microorganisms (GCM) 10K type strain sequencing project: providing services to taxonomists for standard genome sequencing and annotation.</title>
        <authorList>
            <consortium name="The Broad Institute Genomics Platform"/>
            <consortium name="The Broad Institute Genome Sequencing Center for Infectious Disease"/>
            <person name="Wu L."/>
            <person name="Ma J."/>
        </authorList>
    </citation>
    <scope>NUCLEOTIDE SEQUENCE [LARGE SCALE GENOMIC DNA]</scope>
    <source>
        <strain evidence="3">CGMCC 4.7683</strain>
    </source>
</reference>
<evidence type="ECO:0000256" key="1">
    <source>
        <dbReference type="SAM" id="Phobius"/>
    </source>
</evidence>
<accession>A0ABQ3MG32</accession>
<keyword evidence="3" id="KW-1185">Reference proteome</keyword>
<keyword evidence="1" id="KW-0472">Membrane</keyword>
<dbReference type="RefSeq" id="WP_191259687.1">
    <property type="nucleotide sequence ID" value="NZ_BNAY01000015.1"/>
</dbReference>
<name>A0ABQ3MG32_9PSEU</name>
<evidence type="ECO:0000313" key="2">
    <source>
        <dbReference type="EMBL" id="GHH36975.1"/>
    </source>
</evidence>
<evidence type="ECO:0000313" key="3">
    <source>
        <dbReference type="Proteomes" id="UP000635387"/>
    </source>
</evidence>
<comment type="caution">
    <text evidence="2">The sequence shown here is derived from an EMBL/GenBank/DDBJ whole genome shotgun (WGS) entry which is preliminary data.</text>
</comment>
<sequence>MATPNDYRAIARKTDRPMWIWAGCALTSVLLLLGVVVFVSITLLNRDDDIGAEAKLPEPWPSKPEKALRPVSMPTGEMVAALTSETSAQVLCQAIPAQRWEEILGGSTLLEAGRACHAVTAQLDVSAQMIPALPEDTSRGLPTKTTIAGKLAVIATDKDGTSLSVELVEVAPHNGASPVLLVSVRGRIVRPPETESKAKALAEALIAGAMPPGPKLPEIGEDGEIAPQQAEAGPLKDKPLPVMSWLLCGELGRALGVPADKAKPTFFASCELNGVTADYSELSTAVVPTTTIAGLPAQVDGRGVFVQLTGDPAGQTLKFKGPGDLQALAEKMVPPLLGR</sequence>
<feature type="transmembrane region" description="Helical" evidence="1">
    <location>
        <begin position="20"/>
        <end position="44"/>
    </location>
</feature>
<keyword evidence="1" id="KW-1133">Transmembrane helix</keyword>
<organism evidence="2 3">
    <name type="scientific">Amycolatopsis oliviviridis</name>
    <dbReference type="NCBI Taxonomy" id="1471590"/>
    <lineage>
        <taxon>Bacteria</taxon>
        <taxon>Bacillati</taxon>
        <taxon>Actinomycetota</taxon>
        <taxon>Actinomycetes</taxon>
        <taxon>Pseudonocardiales</taxon>
        <taxon>Pseudonocardiaceae</taxon>
        <taxon>Amycolatopsis</taxon>
    </lineage>
</organism>